<keyword evidence="10 12" id="KW-0704">Schiff base</keyword>
<comment type="subcellular location">
    <subcellularLocation>
        <location evidence="2 12">Cytoplasm</location>
    </subcellularLocation>
</comment>
<dbReference type="PATRIC" id="fig|1408189.4.peg.1230"/>
<keyword evidence="8 12" id="KW-0808">Transferase</keyword>
<evidence type="ECO:0000256" key="11">
    <source>
        <dbReference type="ARBA" id="ARBA00048810"/>
    </source>
</evidence>
<dbReference type="STRING" id="1408189.CLAC_06190"/>
<evidence type="ECO:0000256" key="7">
    <source>
        <dbReference type="ARBA" id="ARBA00022490"/>
    </source>
</evidence>
<evidence type="ECO:0000256" key="6">
    <source>
        <dbReference type="ARBA" id="ARBA00018292"/>
    </source>
</evidence>
<dbReference type="InterPro" id="IPR013785">
    <property type="entry name" value="Aldolase_TIM"/>
</dbReference>
<reference evidence="13 14" key="1">
    <citation type="submission" date="2013-10" db="EMBL/GenBank/DDBJ databases">
        <title>Complete genome sequence of Corynebacterium lactis DSM 45799(T), isolated from raw cow milk.</title>
        <authorList>
            <person name="Ruckert C."/>
            <person name="Albersmeier A."/>
            <person name="Lipski A."/>
            <person name="Kalinowski J."/>
        </authorList>
    </citation>
    <scope>NUCLEOTIDE SEQUENCE [LARGE SCALE GENOMIC DNA]</scope>
    <source>
        <strain evidence="13 14">RW2-5</strain>
    </source>
</reference>
<evidence type="ECO:0000256" key="5">
    <source>
        <dbReference type="ARBA" id="ARBA00013151"/>
    </source>
</evidence>
<keyword evidence="7 12" id="KW-0963">Cytoplasm</keyword>
<comment type="similarity">
    <text evidence="4 12">Belongs to the transaldolase family. Type 2 subfamily.</text>
</comment>
<dbReference type="PANTHER" id="PTHR10683:SF31">
    <property type="entry name" value="TRANSALDOLASE"/>
    <property type="match status" value="1"/>
</dbReference>
<evidence type="ECO:0000256" key="8">
    <source>
        <dbReference type="ARBA" id="ARBA00022679"/>
    </source>
</evidence>
<evidence type="ECO:0000256" key="1">
    <source>
        <dbReference type="ARBA" id="ARBA00003518"/>
    </source>
</evidence>
<dbReference type="NCBIfam" id="NF002881">
    <property type="entry name" value="PRK03343.1"/>
    <property type="match status" value="1"/>
</dbReference>
<dbReference type="InterPro" id="IPR001585">
    <property type="entry name" value="TAL/FSA"/>
</dbReference>
<dbReference type="GO" id="GO:0004801">
    <property type="term" value="F:transaldolase activity"/>
    <property type="evidence" value="ECO:0007669"/>
    <property type="project" value="UniProtKB-UniRule"/>
</dbReference>
<keyword evidence="14" id="KW-1185">Reference proteome</keyword>
<name>A0A0K2H018_9CORY</name>
<dbReference type="SUPFAM" id="SSF51569">
    <property type="entry name" value="Aldolase"/>
    <property type="match status" value="1"/>
</dbReference>
<dbReference type="GO" id="GO:0006098">
    <property type="term" value="P:pentose-phosphate shunt"/>
    <property type="evidence" value="ECO:0007669"/>
    <property type="project" value="UniProtKB-UniRule"/>
</dbReference>
<dbReference type="InterPro" id="IPR018225">
    <property type="entry name" value="Transaldolase_AS"/>
</dbReference>
<accession>A0A0K2H018</accession>
<gene>
    <name evidence="12" type="primary">tal</name>
    <name evidence="13" type="ORF">CLAC_06190</name>
</gene>
<dbReference type="PIRSF" id="PIRSF036915">
    <property type="entry name" value="Trnald_Bac_Plnt"/>
    <property type="match status" value="1"/>
</dbReference>
<dbReference type="InterPro" id="IPR004732">
    <property type="entry name" value="Transaldolase_2"/>
</dbReference>
<comment type="catalytic activity">
    <reaction evidence="11 12">
        <text>D-sedoheptulose 7-phosphate + D-glyceraldehyde 3-phosphate = D-erythrose 4-phosphate + beta-D-fructose 6-phosphate</text>
        <dbReference type="Rhea" id="RHEA:17053"/>
        <dbReference type="ChEBI" id="CHEBI:16897"/>
        <dbReference type="ChEBI" id="CHEBI:57483"/>
        <dbReference type="ChEBI" id="CHEBI:57634"/>
        <dbReference type="ChEBI" id="CHEBI:59776"/>
        <dbReference type="EC" id="2.2.1.2"/>
    </reaction>
</comment>
<dbReference type="GO" id="GO:0005737">
    <property type="term" value="C:cytoplasm"/>
    <property type="evidence" value="ECO:0007669"/>
    <property type="project" value="UniProtKB-SubCell"/>
</dbReference>
<dbReference type="UniPathway" id="UPA00115">
    <property type="reaction ID" value="UER00414"/>
</dbReference>
<evidence type="ECO:0000256" key="4">
    <source>
        <dbReference type="ARBA" id="ARBA00008426"/>
    </source>
</evidence>
<comment type="function">
    <text evidence="1 12">Transaldolase is important for the balance of metabolites in the pentose-phosphate pathway.</text>
</comment>
<dbReference type="Pfam" id="PF00923">
    <property type="entry name" value="TAL_FSA"/>
    <property type="match status" value="1"/>
</dbReference>
<dbReference type="GO" id="GO:0005975">
    <property type="term" value="P:carbohydrate metabolic process"/>
    <property type="evidence" value="ECO:0007669"/>
    <property type="project" value="InterPro"/>
</dbReference>
<dbReference type="EC" id="2.2.1.2" evidence="5 12"/>
<organism evidence="13 14">
    <name type="scientific">Corynebacterium lactis RW2-5</name>
    <dbReference type="NCBI Taxonomy" id="1408189"/>
    <lineage>
        <taxon>Bacteria</taxon>
        <taxon>Bacillati</taxon>
        <taxon>Actinomycetota</taxon>
        <taxon>Actinomycetes</taxon>
        <taxon>Mycobacteriales</taxon>
        <taxon>Corynebacteriaceae</taxon>
        <taxon>Corynebacterium</taxon>
    </lineage>
</organism>
<evidence type="ECO:0000313" key="13">
    <source>
        <dbReference type="EMBL" id="ALA67385.1"/>
    </source>
</evidence>
<comment type="pathway">
    <text evidence="3 12">Carbohydrate degradation; pentose phosphate pathway; D-glyceraldehyde 3-phosphate and beta-D-fructose 6-phosphate from D-ribose 5-phosphate and D-xylulose 5-phosphate (non-oxidative stage): step 2/3.</text>
</comment>
<dbReference type="OrthoDB" id="9809101at2"/>
<dbReference type="AlphaFoldDB" id="A0A0K2H018"/>
<dbReference type="PROSITE" id="PS01054">
    <property type="entry name" value="TRANSALDOLASE_1"/>
    <property type="match status" value="1"/>
</dbReference>
<dbReference type="NCBIfam" id="TIGR00876">
    <property type="entry name" value="tal_mycobact"/>
    <property type="match status" value="1"/>
</dbReference>
<dbReference type="Gene3D" id="3.20.20.70">
    <property type="entry name" value="Aldolase class I"/>
    <property type="match status" value="1"/>
</dbReference>
<evidence type="ECO:0000256" key="9">
    <source>
        <dbReference type="ARBA" id="ARBA00023126"/>
    </source>
</evidence>
<dbReference type="KEGG" id="clw:CLAC_06190"/>
<feature type="active site" description="Schiff-base intermediate with substrate" evidence="12">
    <location>
        <position position="141"/>
    </location>
</feature>
<dbReference type="CDD" id="cd00955">
    <property type="entry name" value="Transaldolase_like"/>
    <property type="match status" value="1"/>
</dbReference>
<keyword evidence="9 12" id="KW-0570">Pentose shunt</keyword>
<dbReference type="RefSeq" id="WP_053412144.1">
    <property type="nucleotide sequence ID" value="NZ_CP006841.1"/>
</dbReference>
<evidence type="ECO:0000256" key="3">
    <source>
        <dbReference type="ARBA" id="ARBA00004857"/>
    </source>
</evidence>
<proteinExistence type="inferred from homology"/>
<dbReference type="HAMAP" id="MF_00493">
    <property type="entry name" value="Transaldolase_2"/>
    <property type="match status" value="1"/>
</dbReference>
<dbReference type="PANTHER" id="PTHR10683">
    <property type="entry name" value="TRANSALDOLASE"/>
    <property type="match status" value="1"/>
</dbReference>
<protein>
    <recommendedName>
        <fullName evidence="6 12">Transaldolase</fullName>
        <ecNumber evidence="5 12">2.2.1.2</ecNumber>
    </recommendedName>
</protein>
<evidence type="ECO:0000313" key="14">
    <source>
        <dbReference type="Proteomes" id="UP000058446"/>
    </source>
</evidence>
<dbReference type="Proteomes" id="UP000058446">
    <property type="component" value="Chromosome"/>
</dbReference>
<sequence>MANSTMAKLAEVGTSAWLDDLSRQRLSSGDLKNLIEDLHVVGVTTNPAIFSSAMTSGEDYDPQLAELTAAGASPAEAVFSMAIDDVRDACEVFASVYEDSEGLDGRVSIEVDPRYADDYEATIAQARELWQRVGKSNAMIKIPATDASLPAVSDALAEGISVNVTLIFSVERYQQVIEAFMDGIDRAKDNGLDLENIHSVASLFVSRVDTEVDKRLEAIGSDDALALRGKAGLANARAAYAKFEEAFASQNIRWAQLENKGANPQRLLWASTGVKNPEYPATMYVTELAAPLTVNTMPEKTLRAAAAFEGEVVDAVSGQGANAQDTLEALEVVGIDIADVIDVLEREGVEKFVDSWNSLLSSIEERMQQLKSQ</sequence>
<dbReference type="EMBL" id="CP006841">
    <property type="protein sequence ID" value="ALA67385.1"/>
    <property type="molecule type" value="Genomic_DNA"/>
</dbReference>
<evidence type="ECO:0000256" key="12">
    <source>
        <dbReference type="HAMAP-Rule" id="MF_00493"/>
    </source>
</evidence>
<evidence type="ECO:0000256" key="2">
    <source>
        <dbReference type="ARBA" id="ARBA00004496"/>
    </source>
</evidence>
<evidence type="ECO:0000256" key="10">
    <source>
        <dbReference type="ARBA" id="ARBA00023270"/>
    </source>
</evidence>